<evidence type="ECO:0000313" key="6">
    <source>
        <dbReference type="Proteomes" id="UP000196503"/>
    </source>
</evidence>
<dbReference type="Pfam" id="PF08759">
    <property type="entry name" value="GT-D"/>
    <property type="match status" value="1"/>
</dbReference>
<dbReference type="InterPro" id="IPR058591">
    <property type="entry name" value="Gtf3_N"/>
</dbReference>
<reference evidence="5 6" key="1">
    <citation type="submission" date="2017-05" db="EMBL/GenBank/DDBJ databases">
        <title>The Genome Sequence of Enterococcus faecium 2D5_DIV0622.</title>
        <authorList>
            <consortium name="The Broad Institute Genomics Platform"/>
            <consortium name="The Broad Institute Genomic Center for Infectious Diseases"/>
            <person name="Earl A."/>
            <person name="Manson A."/>
            <person name="Schwartman J."/>
            <person name="Gilmore M."/>
            <person name="Abouelleil A."/>
            <person name="Cao P."/>
            <person name="Chapman S."/>
            <person name="Cusick C."/>
            <person name="Shea T."/>
            <person name="Young S."/>
            <person name="Neafsey D."/>
            <person name="Nusbaum C."/>
            <person name="Birren B."/>
        </authorList>
    </citation>
    <scope>NUCLEOTIDE SEQUENCE [LARGE SCALE GENOMIC DNA]</scope>
    <source>
        <strain evidence="5 6">2D5_DIV0622</strain>
    </source>
</reference>
<dbReference type="Pfam" id="PF26337">
    <property type="entry name" value="Gtf3_C"/>
    <property type="match status" value="1"/>
</dbReference>
<protein>
    <submittedName>
        <fullName evidence="5">Glycosyltransferase</fullName>
    </submittedName>
</protein>
<dbReference type="EMBL" id="NIBL01000003">
    <property type="protein sequence ID" value="OUZ15057.1"/>
    <property type="molecule type" value="Genomic_DNA"/>
</dbReference>
<organism evidence="5 6">
    <name type="scientific">Enterococcus cecorum</name>
    <dbReference type="NCBI Taxonomy" id="44008"/>
    <lineage>
        <taxon>Bacteria</taxon>
        <taxon>Bacillati</taxon>
        <taxon>Bacillota</taxon>
        <taxon>Bacilli</taxon>
        <taxon>Lactobacillales</taxon>
        <taxon>Enterococcaceae</taxon>
        <taxon>Enterococcus</taxon>
    </lineage>
</organism>
<evidence type="ECO:0000259" key="2">
    <source>
        <dbReference type="Pfam" id="PF08759"/>
    </source>
</evidence>
<keyword evidence="1 5" id="KW-0808">Transferase</keyword>
<dbReference type="GO" id="GO:0016740">
    <property type="term" value="F:transferase activity"/>
    <property type="evidence" value="ECO:0007669"/>
    <property type="project" value="UniProtKB-KW"/>
</dbReference>
<feature type="domain" description="Glucosyltransferase 3-like C-terminal" evidence="4">
    <location>
        <begin position="170"/>
        <end position="326"/>
    </location>
</feature>
<evidence type="ECO:0000256" key="1">
    <source>
        <dbReference type="ARBA" id="ARBA00022679"/>
    </source>
</evidence>
<gene>
    <name evidence="5" type="ORF">A5869_002164</name>
</gene>
<comment type="caution">
    <text evidence="5">The sequence shown here is derived from an EMBL/GenBank/DDBJ whole genome shotgun (WGS) entry which is preliminary data.</text>
</comment>
<sequence length="613" mass="71002">MKITNLYGLSHDSTALIAQNMVEEIAATLGFKELGIYRYDVSTDSPEMLRTRLDGVFASVQFNDTIVYQLPTWNGIPFDEEIVRKGFIYGDSKKIIFVHDVIPFMWEDNLEWIYSVVRIFNLADVLILPSRNMEKRLRKYGLTTEKIIYQEMWDYTSRQELPAAPYVEQLHFLGNIGKFTFIQEKDFDLPMHSFSTPVANQNMPKNVIYHDYLSKEEIIRELNRMGGFGLVWSEDPYWQEYLKVSNPFKLATYLAANIPVVVPRYLSSAAIIEENHLGLVVDSIEEAVARIRSMTAEEYQTMQASICQFSRLLRQGAFTKKLLIDAVHLANRKSINKKITLPPRFNIKVKNIDETLRYVTQHRASVARFGDGEIDLIHGKSIPYQDYDEQLSNRLKSLLFRQSDEQLVVCLSDVFQNLERYNDYAQQFWRGNFAHYAPFYESLGRMNHWFGSTFISRPYIDLQDKTTASNSFEQLKELWHNQDILIVEGALSQSGMGNDLFAQAKSIQRIICPSKNAYSKYDEILTKIQQHAQGKLVLLMLGPTAKVLVEDLTELNIQAIDLGHIDSEYEWFLMGATYKVKFNHKHTAEHNFDENIELQLDETYLAQIVEKIG</sequence>
<dbReference type="Pfam" id="PF26334">
    <property type="entry name" value="Gtf3_N"/>
    <property type="match status" value="1"/>
</dbReference>
<dbReference type="InterPro" id="IPR058592">
    <property type="entry name" value="Gtf3_C"/>
</dbReference>
<dbReference type="SUPFAM" id="SSF53756">
    <property type="entry name" value="UDP-Glycosyltransferase/glycogen phosphorylase"/>
    <property type="match status" value="1"/>
</dbReference>
<dbReference type="InterPro" id="IPR014869">
    <property type="entry name" value="GT-D"/>
</dbReference>
<dbReference type="AlphaFoldDB" id="A0A200HSN5"/>
<feature type="domain" description="Glucosyltransferase 3-like N-terminal" evidence="3">
    <location>
        <begin position="3"/>
        <end position="152"/>
    </location>
</feature>
<evidence type="ECO:0000259" key="4">
    <source>
        <dbReference type="Pfam" id="PF26337"/>
    </source>
</evidence>
<dbReference type="Gene3D" id="3.40.50.2000">
    <property type="entry name" value="Glycogen Phosphorylase B"/>
    <property type="match status" value="2"/>
</dbReference>
<proteinExistence type="predicted"/>
<evidence type="ECO:0000313" key="5">
    <source>
        <dbReference type="EMBL" id="OUZ15057.1"/>
    </source>
</evidence>
<dbReference type="Proteomes" id="UP000196503">
    <property type="component" value="Unassembled WGS sequence"/>
</dbReference>
<name>A0A200HSN5_9ENTE</name>
<evidence type="ECO:0000259" key="3">
    <source>
        <dbReference type="Pfam" id="PF26334"/>
    </source>
</evidence>
<accession>A0A200HSN5</accession>
<dbReference type="NCBIfam" id="TIGR03728">
    <property type="entry name" value="glyco_access_1"/>
    <property type="match status" value="1"/>
</dbReference>
<feature type="domain" description="Glycosyltransferase GT-D fold" evidence="2">
    <location>
        <begin position="366"/>
        <end position="590"/>
    </location>
</feature>